<gene>
    <name evidence="2" type="ORF">MNOR_LOCUS30239</name>
</gene>
<name>A0AAV2S0C3_MEGNR</name>
<organism evidence="2 3">
    <name type="scientific">Meganyctiphanes norvegica</name>
    <name type="common">Northern krill</name>
    <name type="synonym">Thysanopoda norvegica</name>
    <dbReference type="NCBI Taxonomy" id="48144"/>
    <lineage>
        <taxon>Eukaryota</taxon>
        <taxon>Metazoa</taxon>
        <taxon>Ecdysozoa</taxon>
        <taxon>Arthropoda</taxon>
        <taxon>Crustacea</taxon>
        <taxon>Multicrustacea</taxon>
        <taxon>Malacostraca</taxon>
        <taxon>Eumalacostraca</taxon>
        <taxon>Eucarida</taxon>
        <taxon>Euphausiacea</taxon>
        <taxon>Euphausiidae</taxon>
        <taxon>Meganyctiphanes</taxon>
    </lineage>
</organism>
<feature type="non-terminal residue" evidence="2">
    <location>
        <position position="215"/>
    </location>
</feature>
<keyword evidence="3" id="KW-1185">Reference proteome</keyword>
<feature type="compositionally biased region" description="Basic and acidic residues" evidence="1">
    <location>
        <begin position="201"/>
        <end position="215"/>
    </location>
</feature>
<reference evidence="2 3" key="1">
    <citation type="submission" date="2024-05" db="EMBL/GenBank/DDBJ databases">
        <authorList>
            <person name="Wallberg A."/>
        </authorList>
    </citation>
    <scope>NUCLEOTIDE SEQUENCE [LARGE SCALE GENOMIC DNA]</scope>
</reference>
<feature type="region of interest" description="Disordered" evidence="1">
    <location>
        <begin position="155"/>
        <end position="215"/>
    </location>
</feature>
<sequence>MLKSLGASREVTTMNLVSTVNTLSIPGSPAHGGGHTLSLSLSNLEDWDFDVEARSAGGGGPLGIRPPCASTPISESHRGAPFDPVAVSPVRDDDITCRRGSFACLGIYPAQKPLRGRHAGTTLGPHRATPVTLGPKWRLFKRKTCPDLFKTKSTDNLFRNKHGDGGPIGISEKEDKLEIQVEYNKSPEPEEEPSSKKSSRTRLERALKQEKPYAQ</sequence>
<dbReference type="Proteomes" id="UP001497623">
    <property type="component" value="Unassembled WGS sequence"/>
</dbReference>
<evidence type="ECO:0000256" key="1">
    <source>
        <dbReference type="SAM" id="MobiDB-lite"/>
    </source>
</evidence>
<accession>A0AAV2S0C3</accession>
<dbReference type="AlphaFoldDB" id="A0AAV2S0C3"/>
<dbReference type="EMBL" id="CAXKWB010036550">
    <property type="protein sequence ID" value="CAL4148478.1"/>
    <property type="molecule type" value="Genomic_DNA"/>
</dbReference>
<protein>
    <submittedName>
        <fullName evidence="2">Uncharacterized protein</fullName>
    </submittedName>
</protein>
<evidence type="ECO:0000313" key="3">
    <source>
        <dbReference type="Proteomes" id="UP001497623"/>
    </source>
</evidence>
<evidence type="ECO:0000313" key="2">
    <source>
        <dbReference type="EMBL" id="CAL4148478.1"/>
    </source>
</evidence>
<proteinExistence type="predicted"/>
<comment type="caution">
    <text evidence="2">The sequence shown here is derived from an EMBL/GenBank/DDBJ whole genome shotgun (WGS) entry which is preliminary data.</text>
</comment>